<evidence type="ECO:0000259" key="2">
    <source>
        <dbReference type="PROSITE" id="PS50048"/>
    </source>
</evidence>
<dbReference type="GO" id="GO:0008270">
    <property type="term" value="F:zinc ion binding"/>
    <property type="evidence" value="ECO:0007669"/>
    <property type="project" value="InterPro"/>
</dbReference>
<feature type="non-terminal residue" evidence="3">
    <location>
        <position position="112"/>
    </location>
</feature>
<protein>
    <recommendedName>
        <fullName evidence="2">Zn(2)-C6 fungal-type domain-containing protein</fullName>
    </recommendedName>
</protein>
<dbReference type="InterPro" id="IPR036864">
    <property type="entry name" value="Zn2-C6_fun-type_DNA-bd_sf"/>
</dbReference>
<dbReference type="EMBL" id="NCSJ02000195">
    <property type="protein sequence ID" value="RFU27681.1"/>
    <property type="molecule type" value="Genomic_DNA"/>
</dbReference>
<organism evidence="3 4">
    <name type="scientific">Scytalidium lignicola</name>
    <name type="common">Hyphomycete</name>
    <dbReference type="NCBI Taxonomy" id="5539"/>
    <lineage>
        <taxon>Eukaryota</taxon>
        <taxon>Fungi</taxon>
        <taxon>Dikarya</taxon>
        <taxon>Ascomycota</taxon>
        <taxon>Pezizomycotina</taxon>
        <taxon>Leotiomycetes</taxon>
        <taxon>Leotiomycetes incertae sedis</taxon>
        <taxon>Scytalidium</taxon>
    </lineage>
</organism>
<dbReference type="Proteomes" id="UP000258309">
    <property type="component" value="Unassembled WGS sequence"/>
</dbReference>
<keyword evidence="1" id="KW-0539">Nucleus</keyword>
<evidence type="ECO:0000256" key="1">
    <source>
        <dbReference type="ARBA" id="ARBA00023242"/>
    </source>
</evidence>
<dbReference type="GO" id="GO:0000981">
    <property type="term" value="F:DNA-binding transcription factor activity, RNA polymerase II-specific"/>
    <property type="evidence" value="ECO:0007669"/>
    <property type="project" value="InterPro"/>
</dbReference>
<dbReference type="AlphaFoldDB" id="A0A3E2H2Z3"/>
<comment type="caution">
    <text evidence="3">The sequence shown here is derived from an EMBL/GenBank/DDBJ whole genome shotgun (WGS) entry which is preliminary data.</text>
</comment>
<dbReference type="SUPFAM" id="SSF57701">
    <property type="entry name" value="Zn2/Cys6 DNA-binding domain"/>
    <property type="match status" value="1"/>
</dbReference>
<reference evidence="3 4" key="1">
    <citation type="submission" date="2018-05" db="EMBL/GenBank/DDBJ databases">
        <title>Draft genome sequence of Scytalidium lignicola DSM 105466, a ubiquitous saprotrophic fungus.</title>
        <authorList>
            <person name="Buettner E."/>
            <person name="Gebauer A.M."/>
            <person name="Hofrichter M."/>
            <person name="Liers C."/>
            <person name="Kellner H."/>
        </authorList>
    </citation>
    <scope>NUCLEOTIDE SEQUENCE [LARGE SCALE GENOMIC DNA]</scope>
    <source>
        <strain evidence="3 4">DSM 105466</strain>
    </source>
</reference>
<dbReference type="InterPro" id="IPR001138">
    <property type="entry name" value="Zn2Cys6_DnaBD"/>
</dbReference>
<keyword evidence="4" id="KW-1185">Reference proteome</keyword>
<feature type="non-terminal residue" evidence="3">
    <location>
        <position position="1"/>
    </location>
</feature>
<evidence type="ECO:0000313" key="4">
    <source>
        <dbReference type="Proteomes" id="UP000258309"/>
    </source>
</evidence>
<accession>A0A3E2H2Z3</accession>
<dbReference type="PROSITE" id="PS50048">
    <property type="entry name" value="ZN2_CY6_FUNGAL_2"/>
    <property type="match status" value="1"/>
</dbReference>
<sequence>MPPSLRKACQACTRAKRRCRPELPKCDQCFKKGIDCNYDLEPLVTFGFTPEEPVGASQEEQGFATSKLTYFVFDCVEVAHQAVIQTFKEQSSPEVQMVGDEKVLKWTVSQLR</sequence>
<evidence type="ECO:0000313" key="3">
    <source>
        <dbReference type="EMBL" id="RFU27681.1"/>
    </source>
</evidence>
<dbReference type="OrthoDB" id="4216928at2759"/>
<name>A0A3E2H2Z3_SCYLI</name>
<dbReference type="Gene3D" id="4.10.240.10">
    <property type="entry name" value="Zn(2)-C6 fungal-type DNA-binding domain"/>
    <property type="match status" value="1"/>
</dbReference>
<proteinExistence type="predicted"/>
<dbReference type="Pfam" id="PF00172">
    <property type="entry name" value="Zn_clus"/>
    <property type="match status" value="1"/>
</dbReference>
<feature type="domain" description="Zn(2)-C6 fungal-type" evidence="2">
    <location>
        <begin position="8"/>
        <end position="38"/>
    </location>
</feature>
<gene>
    <name evidence="3" type="ORF">B7463_g8663</name>
</gene>
<dbReference type="CDD" id="cd00067">
    <property type="entry name" value="GAL4"/>
    <property type="match status" value="1"/>
</dbReference>
<dbReference type="PROSITE" id="PS00463">
    <property type="entry name" value="ZN2_CY6_FUNGAL_1"/>
    <property type="match status" value="1"/>
</dbReference>